<gene>
    <name evidence="10" type="primary">Znf814-L</name>
    <name evidence="10" type="ORF">Hamer_G008902</name>
</gene>
<dbReference type="PANTHER" id="PTHR16515:SF66">
    <property type="entry name" value="C2H2-TYPE DOMAIN-CONTAINING PROTEIN"/>
    <property type="match status" value="1"/>
</dbReference>
<feature type="compositionally biased region" description="Polar residues" evidence="8">
    <location>
        <begin position="912"/>
        <end position="923"/>
    </location>
</feature>
<evidence type="ECO:0000256" key="1">
    <source>
        <dbReference type="ARBA" id="ARBA00004123"/>
    </source>
</evidence>
<evidence type="ECO:0000256" key="7">
    <source>
        <dbReference type="PROSITE-ProRule" id="PRU00042"/>
    </source>
</evidence>
<feature type="compositionally biased region" description="Polar residues" evidence="8">
    <location>
        <begin position="127"/>
        <end position="141"/>
    </location>
</feature>
<feature type="domain" description="C2H2-type" evidence="9">
    <location>
        <begin position="182"/>
        <end position="210"/>
    </location>
</feature>
<dbReference type="InterPro" id="IPR036236">
    <property type="entry name" value="Znf_C2H2_sf"/>
</dbReference>
<feature type="compositionally biased region" description="Low complexity" evidence="8">
    <location>
        <begin position="487"/>
        <end position="499"/>
    </location>
</feature>
<keyword evidence="11" id="KW-1185">Reference proteome</keyword>
<dbReference type="PROSITE" id="PS00028">
    <property type="entry name" value="ZINC_FINGER_C2H2_1"/>
    <property type="match status" value="5"/>
</dbReference>
<evidence type="ECO:0000256" key="4">
    <source>
        <dbReference type="ARBA" id="ARBA00022771"/>
    </source>
</evidence>
<dbReference type="Proteomes" id="UP000747542">
    <property type="component" value="Unassembled WGS sequence"/>
</dbReference>
<dbReference type="InterPro" id="IPR013087">
    <property type="entry name" value="Znf_C2H2_type"/>
</dbReference>
<dbReference type="SMART" id="SM00355">
    <property type="entry name" value="ZnF_C2H2"/>
    <property type="match status" value="6"/>
</dbReference>
<feature type="compositionally biased region" description="Low complexity" evidence="8">
    <location>
        <begin position="319"/>
        <end position="333"/>
    </location>
</feature>
<evidence type="ECO:0000256" key="2">
    <source>
        <dbReference type="ARBA" id="ARBA00022723"/>
    </source>
</evidence>
<feature type="region of interest" description="Disordered" evidence="8">
    <location>
        <begin position="668"/>
        <end position="703"/>
    </location>
</feature>
<evidence type="ECO:0000256" key="6">
    <source>
        <dbReference type="ARBA" id="ARBA00023242"/>
    </source>
</evidence>
<dbReference type="Pfam" id="PF00096">
    <property type="entry name" value="zf-C2H2"/>
    <property type="match status" value="2"/>
</dbReference>
<feature type="region of interest" description="Disordered" evidence="8">
    <location>
        <begin position="483"/>
        <end position="519"/>
    </location>
</feature>
<comment type="caution">
    <text evidence="10">The sequence shown here is derived from an EMBL/GenBank/DDBJ whole genome shotgun (WGS) entry which is preliminary data.</text>
</comment>
<dbReference type="InterPro" id="IPR050331">
    <property type="entry name" value="Zinc_finger"/>
</dbReference>
<dbReference type="PANTHER" id="PTHR16515">
    <property type="entry name" value="PR DOMAIN ZINC FINGER PROTEIN"/>
    <property type="match status" value="1"/>
</dbReference>
<feature type="region of interest" description="Disordered" evidence="8">
    <location>
        <begin position="889"/>
        <end position="923"/>
    </location>
</feature>
<feature type="compositionally biased region" description="Low complexity" evidence="8">
    <location>
        <begin position="802"/>
        <end position="827"/>
    </location>
</feature>
<dbReference type="AlphaFoldDB" id="A0A8J5JHL0"/>
<dbReference type="GO" id="GO:0008270">
    <property type="term" value="F:zinc ion binding"/>
    <property type="evidence" value="ECO:0007669"/>
    <property type="project" value="UniProtKB-KW"/>
</dbReference>
<proteinExistence type="predicted"/>
<feature type="region of interest" description="Disordered" evidence="8">
    <location>
        <begin position="945"/>
        <end position="964"/>
    </location>
</feature>
<keyword evidence="3" id="KW-0677">Repeat</keyword>
<feature type="region of interest" description="Disordered" evidence="8">
    <location>
        <begin position="787"/>
        <end position="867"/>
    </location>
</feature>
<feature type="region of interest" description="Disordered" evidence="8">
    <location>
        <begin position="260"/>
        <end position="291"/>
    </location>
</feature>
<comment type="subcellular location">
    <subcellularLocation>
        <location evidence="1">Nucleus</location>
    </subcellularLocation>
</comment>
<protein>
    <submittedName>
        <fullName evidence="10">Zinc finger protein 814-like</fullName>
    </submittedName>
</protein>
<reference evidence="10" key="1">
    <citation type="journal article" date="2021" name="Sci. Adv.">
        <title>The American lobster genome reveals insights on longevity, neural, and immune adaptations.</title>
        <authorList>
            <person name="Polinski J.M."/>
            <person name="Zimin A.V."/>
            <person name="Clark K.F."/>
            <person name="Kohn A.B."/>
            <person name="Sadowski N."/>
            <person name="Timp W."/>
            <person name="Ptitsyn A."/>
            <person name="Khanna P."/>
            <person name="Romanova D.Y."/>
            <person name="Williams P."/>
            <person name="Greenwood S.J."/>
            <person name="Moroz L.L."/>
            <person name="Walt D.R."/>
            <person name="Bodnar A.G."/>
        </authorList>
    </citation>
    <scope>NUCLEOTIDE SEQUENCE</scope>
    <source>
        <strain evidence="10">GMGI-L3</strain>
    </source>
</reference>
<feature type="region of interest" description="Disordered" evidence="8">
    <location>
        <begin position="390"/>
        <end position="428"/>
    </location>
</feature>
<feature type="domain" description="C2H2-type" evidence="9">
    <location>
        <begin position="706"/>
        <end position="729"/>
    </location>
</feature>
<evidence type="ECO:0000256" key="5">
    <source>
        <dbReference type="ARBA" id="ARBA00022833"/>
    </source>
</evidence>
<dbReference type="Gene3D" id="3.30.160.60">
    <property type="entry name" value="Classic Zinc Finger"/>
    <property type="match status" value="3"/>
</dbReference>
<keyword evidence="4 7" id="KW-0863">Zinc-finger</keyword>
<sequence length="980" mass="107211">MGYLACPVCERESLVNVSDLQLRVATALTRPLACPICSASVSGLQAFHHHLAAHLPAHHNSCSDAGTPTASLSAPIYPPTSSPEVIPTLEHLEINDGRTSPHSPASLTRALSESRESTVERILGVATSSSEKMQPETSPTHISDHTPPQPHNCDLCGLVFSSEHFLKIHKDIIHAKSNFFDVTCKLCKKKFKDFETYRNHVREDHSDRRYMCDQCPKTFKMKGSLLVHTRMFHDPSSPATCHVCKKTFTTKARKELHEKRYHSAGTDRLPPGKTSPPSPSTKQQRIKNSSLGDAKNWLETLMSENKTVEDCGGPREAFSQQHQPLPSPLQYSPTQTVKQQPDHCVTAEHQFINLQQSQHQNTEQLQIKEHLQQQTRHMQHTQLDAQQLSKLPTKESQDQNSWGQDPQPYINPQIKSPTQPQKSPSDVYFPSYKNNTVFPCQMLQQNFGVGRPRLEYSDFKEEKKVMVPPHVSATEAAASRMVSGGHSQSSPVAVVSPQPHKAETPPASVHAQDAGHAHTEARRNSFPLVNFNKLGFPQGDSGRLHPTNYISELTLAGPEGVPLPSGQTLGLPGLEEKIHNTLAVSQHLVYQHCQNTMVPSISPNMALLGTDSKTGLRVPPLIIPTNLYPTEKLKESPDSPVQMMEVQKEAVACEIRPMMEGGEALEGLQDPRREQQGRPQRPPGPSPTTNALPKKESGGKADNKQWECEVCKKSFTTKYFLKKHKRLHTESVLLNQATLKRGILLDCVAAFWVSLRSHKCEPNIATTSGGSSTPTRKDGDNRVDACKNLNTGTSGTPPPTPAAASTPPHFAHTPTTTPQTTVGVVSPNCGGVVSRDGESPLLVGGGAGEADPPGVPTPPHHQQQQQINNSRMKMPLETIDLAAISCESVGSQHDGGKRSPHKSRSSSHAPKISSSNSGGSQDPLSMAFLHALVDPQQVRLQGECRPHAPLPQDTLPFPSLSPGAMDADMDHDSFLTNLLM</sequence>
<name>A0A8J5JHL0_HOMAM</name>
<evidence type="ECO:0000256" key="3">
    <source>
        <dbReference type="ARBA" id="ARBA00022737"/>
    </source>
</evidence>
<dbReference type="EMBL" id="JAHLQT010035566">
    <property type="protein sequence ID" value="KAG7158262.1"/>
    <property type="molecule type" value="Genomic_DNA"/>
</dbReference>
<feature type="domain" description="C2H2-type" evidence="9">
    <location>
        <begin position="210"/>
        <end position="238"/>
    </location>
</feature>
<feature type="region of interest" description="Disordered" evidence="8">
    <location>
        <begin position="127"/>
        <end position="148"/>
    </location>
</feature>
<dbReference type="SUPFAM" id="SSF57667">
    <property type="entry name" value="beta-beta-alpha zinc fingers"/>
    <property type="match status" value="3"/>
</dbReference>
<evidence type="ECO:0000256" key="8">
    <source>
        <dbReference type="SAM" id="MobiDB-lite"/>
    </source>
</evidence>
<feature type="region of interest" description="Disordered" evidence="8">
    <location>
        <begin position="308"/>
        <end position="342"/>
    </location>
</feature>
<feature type="compositionally biased region" description="Polar residues" evidence="8">
    <location>
        <begin position="413"/>
        <end position="424"/>
    </location>
</feature>
<feature type="domain" description="C2H2-type" evidence="9">
    <location>
        <begin position="151"/>
        <end position="179"/>
    </location>
</feature>
<keyword evidence="2" id="KW-0479">Metal-binding</keyword>
<dbReference type="GO" id="GO:0005634">
    <property type="term" value="C:nucleus"/>
    <property type="evidence" value="ECO:0007669"/>
    <property type="project" value="UniProtKB-SubCell"/>
</dbReference>
<evidence type="ECO:0000313" key="10">
    <source>
        <dbReference type="EMBL" id="KAG7158262.1"/>
    </source>
</evidence>
<evidence type="ECO:0000313" key="11">
    <source>
        <dbReference type="Proteomes" id="UP000747542"/>
    </source>
</evidence>
<keyword evidence="6" id="KW-0539">Nucleus</keyword>
<dbReference type="GO" id="GO:0010468">
    <property type="term" value="P:regulation of gene expression"/>
    <property type="evidence" value="ECO:0007669"/>
    <property type="project" value="TreeGrafter"/>
</dbReference>
<evidence type="ECO:0000259" key="9">
    <source>
        <dbReference type="PROSITE" id="PS50157"/>
    </source>
</evidence>
<dbReference type="PROSITE" id="PS50157">
    <property type="entry name" value="ZINC_FINGER_C2H2_2"/>
    <property type="match status" value="4"/>
</dbReference>
<keyword evidence="5" id="KW-0862">Zinc</keyword>
<feature type="compositionally biased region" description="Basic and acidic residues" evidence="8">
    <location>
        <begin position="693"/>
        <end position="703"/>
    </location>
</feature>
<organism evidence="10 11">
    <name type="scientific">Homarus americanus</name>
    <name type="common">American lobster</name>
    <dbReference type="NCBI Taxonomy" id="6706"/>
    <lineage>
        <taxon>Eukaryota</taxon>
        <taxon>Metazoa</taxon>
        <taxon>Ecdysozoa</taxon>
        <taxon>Arthropoda</taxon>
        <taxon>Crustacea</taxon>
        <taxon>Multicrustacea</taxon>
        <taxon>Malacostraca</taxon>
        <taxon>Eumalacostraca</taxon>
        <taxon>Eucarida</taxon>
        <taxon>Decapoda</taxon>
        <taxon>Pleocyemata</taxon>
        <taxon>Astacidea</taxon>
        <taxon>Nephropoidea</taxon>
        <taxon>Nephropidae</taxon>
        <taxon>Homarus</taxon>
    </lineage>
</organism>
<accession>A0A8J5JHL0</accession>